<keyword evidence="3" id="KW-0411">Iron-sulfur</keyword>
<evidence type="ECO:0000256" key="2">
    <source>
        <dbReference type="ARBA" id="ARBA00023004"/>
    </source>
</evidence>
<evidence type="ECO:0000256" key="1">
    <source>
        <dbReference type="ARBA" id="ARBA00022723"/>
    </source>
</evidence>
<feature type="compositionally biased region" description="Basic and acidic residues" evidence="4">
    <location>
        <begin position="1"/>
        <end position="11"/>
    </location>
</feature>
<sequence length="178" mass="18568">MPDDRLGELPPRRKGRPGPRGAPLDPVALAEVQAALGDAPRRADLLIEHLHAIQDRHGGLRQRHLRALAAEMRLPDVVPFEVASFYAHFDLLADDAPPLPALTLRVCEGLPCAMAGGHELLAALRAAPPGGARVLAAPCMGACHWAPACAGGEAMVELATPARVAELVAAGAPPARDP</sequence>
<evidence type="ECO:0000313" key="6">
    <source>
        <dbReference type="Proteomes" id="UP001529369"/>
    </source>
</evidence>
<dbReference type="RefSeq" id="WP_290321123.1">
    <property type="nucleotide sequence ID" value="NZ_JAUFPN010000313.1"/>
</dbReference>
<evidence type="ECO:0000313" key="5">
    <source>
        <dbReference type="EMBL" id="MDN3569002.1"/>
    </source>
</evidence>
<organism evidence="5 6">
    <name type="scientific">Paeniroseomonas aquatica</name>
    <dbReference type="NCBI Taxonomy" id="373043"/>
    <lineage>
        <taxon>Bacteria</taxon>
        <taxon>Pseudomonadati</taxon>
        <taxon>Pseudomonadota</taxon>
        <taxon>Alphaproteobacteria</taxon>
        <taxon>Acetobacterales</taxon>
        <taxon>Acetobacteraceae</taxon>
        <taxon>Paeniroseomonas</taxon>
    </lineage>
</organism>
<dbReference type="Gene3D" id="1.10.10.1590">
    <property type="entry name" value="NADH-quinone oxidoreductase subunit E"/>
    <property type="match status" value="1"/>
</dbReference>
<evidence type="ECO:0000256" key="3">
    <source>
        <dbReference type="ARBA" id="ARBA00023014"/>
    </source>
</evidence>
<keyword evidence="1" id="KW-0479">Metal-binding</keyword>
<gene>
    <name evidence="5" type="ORF">QWZ14_31885</name>
</gene>
<evidence type="ECO:0000256" key="4">
    <source>
        <dbReference type="SAM" id="MobiDB-lite"/>
    </source>
</evidence>
<dbReference type="Proteomes" id="UP001529369">
    <property type="component" value="Unassembled WGS sequence"/>
</dbReference>
<reference evidence="6" key="1">
    <citation type="journal article" date="2019" name="Int. J. Syst. Evol. Microbiol.">
        <title>The Global Catalogue of Microorganisms (GCM) 10K type strain sequencing project: providing services to taxonomists for standard genome sequencing and annotation.</title>
        <authorList>
            <consortium name="The Broad Institute Genomics Platform"/>
            <consortium name="The Broad Institute Genome Sequencing Center for Infectious Disease"/>
            <person name="Wu L."/>
            <person name="Ma J."/>
        </authorList>
    </citation>
    <scope>NUCLEOTIDE SEQUENCE [LARGE SCALE GENOMIC DNA]</scope>
    <source>
        <strain evidence="6">CECT 7131</strain>
    </source>
</reference>
<dbReference type="InterPro" id="IPR041921">
    <property type="entry name" value="NuoE_N"/>
</dbReference>
<accession>A0ABT8AGS3</accession>
<dbReference type="PANTHER" id="PTHR43342:SF1">
    <property type="entry name" value="BIFURCATING [FEFE] HYDROGENASE GAMMA SUBUNIT"/>
    <property type="match status" value="1"/>
</dbReference>
<protein>
    <submittedName>
        <fullName evidence="5">NAD(P)H-dependent oxidoreductase subunit E</fullName>
    </submittedName>
</protein>
<dbReference type="PANTHER" id="PTHR43342">
    <property type="entry name" value="NADH-QUINONE OXIDOREDUCTASE, E SUBUNIT"/>
    <property type="match status" value="1"/>
</dbReference>
<dbReference type="InterPro" id="IPR036249">
    <property type="entry name" value="Thioredoxin-like_sf"/>
</dbReference>
<feature type="non-terminal residue" evidence="5">
    <location>
        <position position="178"/>
    </location>
</feature>
<keyword evidence="6" id="KW-1185">Reference proteome</keyword>
<name>A0ABT8AGS3_9PROT</name>
<keyword evidence="2" id="KW-0408">Iron</keyword>
<dbReference type="InterPro" id="IPR028431">
    <property type="entry name" value="NADP_DH_HndA-like"/>
</dbReference>
<dbReference type="Gene3D" id="3.40.30.10">
    <property type="entry name" value="Glutaredoxin"/>
    <property type="match status" value="1"/>
</dbReference>
<feature type="region of interest" description="Disordered" evidence="4">
    <location>
        <begin position="1"/>
        <end position="24"/>
    </location>
</feature>
<proteinExistence type="predicted"/>
<dbReference type="SUPFAM" id="SSF52833">
    <property type="entry name" value="Thioredoxin-like"/>
    <property type="match status" value="1"/>
</dbReference>
<comment type="caution">
    <text evidence="5">The sequence shown here is derived from an EMBL/GenBank/DDBJ whole genome shotgun (WGS) entry which is preliminary data.</text>
</comment>
<dbReference type="EMBL" id="JAUFPN010000313">
    <property type="protein sequence ID" value="MDN3569002.1"/>
    <property type="molecule type" value="Genomic_DNA"/>
</dbReference>
<dbReference type="Pfam" id="PF01257">
    <property type="entry name" value="2Fe-2S_thioredx"/>
    <property type="match status" value="1"/>
</dbReference>